<dbReference type="EC" id="3.1.3.67" evidence="1"/>
<dbReference type="InterPro" id="IPR000387">
    <property type="entry name" value="Tyr_Pase_dom"/>
</dbReference>
<organism evidence="6 7">
    <name type="scientific">Penicillium subrubescens</name>
    <dbReference type="NCBI Taxonomy" id="1316194"/>
    <lineage>
        <taxon>Eukaryota</taxon>
        <taxon>Fungi</taxon>
        <taxon>Dikarya</taxon>
        <taxon>Ascomycota</taxon>
        <taxon>Pezizomycotina</taxon>
        <taxon>Eurotiomycetes</taxon>
        <taxon>Eurotiomycetidae</taxon>
        <taxon>Eurotiales</taxon>
        <taxon>Aspergillaceae</taxon>
        <taxon>Penicillium</taxon>
    </lineage>
</organism>
<dbReference type="SMART" id="SM00404">
    <property type="entry name" value="PTPc_motif"/>
    <property type="match status" value="1"/>
</dbReference>
<dbReference type="GO" id="GO:0016314">
    <property type="term" value="F:phosphatidylinositol-3,4,5-trisphosphate 3-phosphatase activity"/>
    <property type="evidence" value="ECO:0007669"/>
    <property type="project" value="UniProtKB-EC"/>
</dbReference>
<dbReference type="GO" id="GO:0004725">
    <property type="term" value="F:protein tyrosine phosphatase activity"/>
    <property type="evidence" value="ECO:0007669"/>
    <property type="project" value="InterPro"/>
</dbReference>
<feature type="compositionally biased region" description="Basic and acidic residues" evidence="3">
    <location>
        <begin position="561"/>
        <end position="574"/>
    </location>
</feature>
<evidence type="ECO:0000259" key="4">
    <source>
        <dbReference type="PROSITE" id="PS50056"/>
    </source>
</evidence>
<feature type="domain" description="Tyrosine specific protein phosphatases" evidence="4">
    <location>
        <begin position="140"/>
        <end position="205"/>
    </location>
</feature>
<accession>A0A1Q5T8P2</accession>
<dbReference type="SUPFAM" id="SSF52799">
    <property type="entry name" value="(Phosphotyrosine protein) phosphatases II"/>
    <property type="match status" value="1"/>
</dbReference>
<protein>
    <recommendedName>
        <fullName evidence="1">phosphatidylinositol-3,4,5-trisphosphate 3-phosphatase</fullName>
        <ecNumber evidence="1">3.1.3.67</ecNumber>
    </recommendedName>
</protein>
<feature type="region of interest" description="Disordered" evidence="3">
    <location>
        <begin position="284"/>
        <end position="340"/>
    </location>
</feature>
<keyword evidence="2" id="KW-0378">Hydrolase</keyword>
<dbReference type="EMBL" id="MNBE01000698">
    <property type="protein sequence ID" value="OKO96570.1"/>
    <property type="molecule type" value="Genomic_DNA"/>
</dbReference>
<feature type="compositionally biased region" description="Basic and acidic residues" evidence="3">
    <location>
        <begin position="447"/>
        <end position="458"/>
    </location>
</feature>
<proteinExistence type="predicted"/>
<comment type="caution">
    <text evidence="6">The sequence shown here is derived from an EMBL/GenBank/DDBJ whole genome shotgun (WGS) entry which is preliminary data.</text>
</comment>
<dbReference type="PANTHER" id="PTHR12305">
    <property type="entry name" value="PHOSPHATASE WITH HOMOLOGY TO TENSIN"/>
    <property type="match status" value="1"/>
</dbReference>
<dbReference type="PROSITE" id="PS50056">
    <property type="entry name" value="TYR_PHOSPHATASE_2"/>
    <property type="match status" value="1"/>
</dbReference>
<dbReference type="InterPro" id="IPR029023">
    <property type="entry name" value="Tensin_phosphatase"/>
</dbReference>
<dbReference type="GO" id="GO:0005886">
    <property type="term" value="C:plasma membrane"/>
    <property type="evidence" value="ECO:0007669"/>
    <property type="project" value="TreeGrafter"/>
</dbReference>
<name>A0A1Q5T8P2_9EURO</name>
<feature type="compositionally biased region" description="Basic and acidic residues" evidence="3">
    <location>
        <begin position="497"/>
        <end position="507"/>
    </location>
</feature>
<dbReference type="InterPro" id="IPR016130">
    <property type="entry name" value="Tyr_Pase_AS"/>
</dbReference>
<dbReference type="PROSITE" id="PS00383">
    <property type="entry name" value="TYR_PHOSPHATASE_1"/>
    <property type="match status" value="1"/>
</dbReference>
<dbReference type="AlphaFoldDB" id="A0A1Q5T8P2"/>
<evidence type="ECO:0000313" key="7">
    <source>
        <dbReference type="Proteomes" id="UP000186955"/>
    </source>
</evidence>
<feature type="compositionally biased region" description="Low complexity" evidence="3">
    <location>
        <begin position="319"/>
        <end position="340"/>
    </location>
</feature>
<feature type="region of interest" description="Disordered" evidence="3">
    <location>
        <begin position="440"/>
        <end position="516"/>
    </location>
</feature>
<dbReference type="Proteomes" id="UP000186955">
    <property type="component" value="Unassembled WGS sequence"/>
</dbReference>
<feature type="region of interest" description="Disordered" evidence="3">
    <location>
        <begin position="533"/>
        <end position="601"/>
    </location>
</feature>
<dbReference type="GO" id="GO:0043491">
    <property type="term" value="P:phosphatidylinositol 3-kinase/protein kinase B signal transduction"/>
    <property type="evidence" value="ECO:0007669"/>
    <property type="project" value="TreeGrafter"/>
</dbReference>
<dbReference type="Gene3D" id="3.90.190.10">
    <property type="entry name" value="Protein tyrosine phosphatase superfamily"/>
    <property type="match status" value="1"/>
</dbReference>
<evidence type="ECO:0000313" key="6">
    <source>
        <dbReference type="EMBL" id="OKO96570.1"/>
    </source>
</evidence>
<dbReference type="InterPro" id="IPR051281">
    <property type="entry name" value="Dual-spec_lipid-protein_phosph"/>
</dbReference>
<evidence type="ECO:0000256" key="1">
    <source>
        <dbReference type="ARBA" id="ARBA00013015"/>
    </source>
</evidence>
<dbReference type="InterPro" id="IPR003595">
    <property type="entry name" value="Tyr_Pase_cat"/>
</dbReference>
<reference evidence="6 7" key="1">
    <citation type="submission" date="2016-10" db="EMBL/GenBank/DDBJ databases">
        <title>Genome sequence of the ascomycete fungus Penicillium subrubescens.</title>
        <authorList>
            <person name="De Vries R.P."/>
            <person name="Peng M."/>
            <person name="Dilokpimol A."/>
            <person name="Hilden K."/>
            <person name="Makela M.R."/>
            <person name="Grigoriev I."/>
            <person name="Riley R."/>
            <person name="Granchi Z."/>
        </authorList>
    </citation>
    <scope>NUCLEOTIDE SEQUENCE [LARGE SCALE GENOMIC DNA]</scope>
    <source>
        <strain evidence="6 7">CBS 132785</strain>
    </source>
</reference>
<feature type="domain" description="Phosphatase tensin-type" evidence="5">
    <location>
        <begin position="43"/>
        <end position="233"/>
    </location>
</feature>
<dbReference type="InterPro" id="IPR000242">
    <property type="entry name" value="PTP_cat"/>
</dbReference>
<dbReference type="STRING" id="1316194.A0A1Q5T8P2"/>
<evidence type="ECO:0000256" key="2">
    <source>
        <dbReference type="ARBA" id="ARBA00022801"/>
    </source>
</evidence>
<evidence type="ECO:0000259" key="5">
    <source>
        <dbReference type="PROSITE" id="PS51181"/>
    </source>
</evidence>
<feature type="compositionally biased region" description="Low complexity" evidence="3">
    <location>
        <begin position="289"/>
        <end position="301"/>
    </location>
</feature>
<dbReference type="PANTHER" id="PTHR12305:SF81">
    <property type="entry name" value="PHOSPHATIDYLINOSITOL 3,4,5-TRISPHOSPHATE 3-PHOSPHATASE AND DUAL-SPECIFICITY PROTEIN PHOSPHATASE PTEN"/>
    <property type="match status" value="1"/>
</dbReference>
<dbReference type="GO" id="GO:0042995">
    <property type="term" value="C:cell projection"/>
    <property type="evidence" value="ECO:0007669"/>
    <property type="project" value="TreeGrafter"/>
</dbReference>
<dbReference type="InterPro" id="IPR029021">
    <property type="entry name" value="Prot-tyrosine_phosphatase-like"/>
</dbReference>
<dbReference type="GO" id="GO:0051896">
    <property type="term" value="P:regulation of phosphatidylinositol 3-kinase/protein kinase B signal transduction"/>
    <property type="evidence" value="ECO:0007669"/>
    <property type="project" value="TreeGrafter"/>
</dbReference>
<dbReference type="Pfam" id="PF00102">
    <property type="entry name" value="Y_phosphatase"/>
    <property type="match status" value="1"/>
</dbReference>
<feature type="compositionally biased region" description="Basic and acidic residues" evidence="3">
    <location>
        <begin position="533"/>
        <end position="544"/>
    </location>
</feature>
<dbReference type="PROSITE" id="PS51181">
    <property type="entry name" value="PPASE_TENSIN"/>
    <property type="match status" value="1"/>
</dbReference>
<dbReference type="CDD" id="cd14497">
    <property type="entry name" value="PTP_PTEN-like"/>
    <property type="match status" value="1"/>
</dbReference>
<dbReference type="GO" id="GO:0005829">
    <property type="term" value="C:cytosol"/>
    <property type="evidence" value="ECO:0007669"/>
    <property type="project" value="TreeGrafter"/>
</dbReference>
<dbReference type="GO" id="GO:0005634">
    <property type="term" value="C:nucleus"/>
    <property type="evidence" value="ECO:0007669"/>
    <property type="project" value="TreeGrafter"/>
</dbReference>
<evidence type="ECO:0000256" key="3">
    <source>
        <dbReference type="SAM" id="MobiDB-lite"/>
    </source>
</evidence>
<gene>
    <name evidence="6" type="ORF">PENSUB_10745</name>
</gene>
<dbReference type="GO" id="GO:0046856">
    <property type="term" value="P:phosphatidylinositol dephosphorylation"/>
    <property type="evidence" value="ECO:0007669"/>
    <property type="project" value="TreeGrafter"/>
</dbReference>
<sequence>MAGVLERTNLLRIASGAFIPYSGWKREPALHNRDPVTSSAALKAATNKQVPLVWQHGVIQFIATSGPSATYPQRAYRNPLDELVKFLDAKHGKNWCIWEFRAEGTGYPDSEVYNRIHHFPWPDHHPPPFALIPNIMGSMRNWLHRLDVEDGDGDKSASETEAPKRVAVVHCKAGKGRSGTIATSYLISQEGWKKEDALQRFTDRRMRVGFGNGVSIPSQMRYIGYVDRWANQLGKQYVERPVEILEIHIWGLRDGVKVAVEGYVDEGKKIKCFHMFHRKERTVVEAGDSSTTPTSTSTPTPLNDKPTTKPDSPALPINTSATLTSQSDLSSSASELSSRTTTPSNLSAVIFRPNKPIILPNSDVNIDFERRSKASYTGFAMVTSVAHVWFNAFFEGGAEHDSGVFETEWDAMDGIKGSARKGIRAFEKLKVVWRYSAEQKTAVHGRPISEPKPGEPVHESGPADWRGKKNGDDGESESVEKQEKQENIPPSTSQDVSKADSDSDSRTASKTKTTGSTLLAVGAGSLHELERQLGLRKQTDESKDVSLAGSDDEARVVGTDEEGRARKGKDKENGDLEGVQSYFSNGGGQGEQVEEKVSKGS</sequence>
<feature type="compositionally biased region" description="Basic and acidic residues" evidence="3">
    <location>
        <begin position="465"/>
        <end position="486"/>
    </location>
</feature>
<keyword evidence="7" id="KW-1185">Reference proteome</keyword>